<comment type="caution">
    <text evidence="1">The sequence shown here is derived from an EMBL/GenBank/DDBJ whole genome shotgun (WGS) entry which is preliminary data.</text>
</comment>
<proteinExistence type="predicted"/>
<keyword evidence="2" id="KW-1185">Reference proteome</keyword>
<sequence length="126" mass="14749">MHVVVTEEMLPRQEPYQVLEQMVVSRTVVLNPWAAAHLWVVDRVLLGRRTLVKSRSQEASRVVTHFLLYKEQIFDPSTEEDDEKKGKDDGEDDTQKKLRKKVFFVFKKVAWKEADEGLQTFIRFAG</sequence>
<name>A0A4Y2D0L6_ARAVE</name>
<dbReference type="AlphaFoldDB" id="A0A4Y2D0L6"/>
<organism evidence="1 2">
    <name type="scientific">Araneus ventricosus</name>
    <name type="common">Orbweaver spider</name>
    <name type="synonym">Epeira ventricosa</name>
    <dbReference type="NCBI Taxonomy" id="182803"/>
    <lineage>
        <taxon>Eukaryota</taxon>
        <taxon>Metazoa</taxon>
        <taxon>Ecdysozoa</taxon>
        <taxon>Arthropoda</taxon>
        <taxon>Chelicerata</taxon>
        <taxon>Arachnida</taxon>
        <taxon>Araneae</taxon>
        <taxon>Araneomorphae</taxon>
        <taxon>Entelegynae</taxon>
        <taxon>Araneoidea</taxon>
        <taxon>Araneidae</taxon>
        <taxon>Araneus</taxon>
    </lineage>
</organism>
<dbReference type="Proteomes" id="UP000499080">
    <property type="component" value="Unassembled WGS sequence"/>
</dbReference>
<accession>A0A4Y2D0L6</accession>
<gene>
    <name evidence="1" type="ORF">AVEN_50016_1</name>
</gene>
<evidence type="ECO:0000313" key="1">
    <source>
        <dbReference type="EMBL" id="GBM10302.1"/>
    </source>
</evidence>
<evidence type="ECO:0000313" key="2">
    <source>
        <dbReference type="Proteomes" id="UP000499080"/>
    </source>
</evidence>
<dbReference type="EMBL" id="BGPR01000283">
    <property type="protein sequence ID" value="GBM10302.1"/>
    <property type="molecule type" value="Genomic_DNA"/>
</dbReference>
<reference evidence="1 2" key="1">
    <citation type="journal article" date="2019" name="Sci. Rep.">
        <title>Orb-weaving spider Araneus ventricosus genome elucidates the spidroin gene catalogue.</title>
        <authorList>
            <person name="Kono N."/>
            <person name="Nakamura H."/>
            <person name="Ohtoshi R."/>
            <person name="Moran D.A.P."/>
            <person name="Shinohara A."/>
            <person name="Yoshida Y."/>
            <person name="Fujiwara M."/>
            <person name="Mori M."/>
            <person name="Tomita M."/>
            <person name="Arakawa K."/>
        </authorList>
    </citation>
    <scope>NUCLEOTIDE SEQUENCE [LARGE SCALE GENOMIC DNA]</scope>
</reference>
<protein>
    <submittedName>
        <fullName evidence="1">Uncharacterized protein</fullName>
    </submittedName>
</protein>